<reference evidence="2" key="1">
    <citation type="submission" date="2014-09" db="EMBL/GenBank/DDBJ databases">
        <authorList>
            <person name="Magalhaes I.L.F."/>
            <person name="Oliveira U."/>
            <person name="Santos F.R."/>
            <person name="Vidigal T.H.D.A."/>
            <person name="Brescovit A.D."/>
            <person name="Santos A.J."/>
        </authorList>
    </citation>
    <scope>NUCLEOTIDE SEQUENCE</scope>
    <source>
        <tissue evidence="2">Shoot tissue taken approximately 20 cm above the soil surface</tissue>
    </source>
</reference>
<name>A0A0A9CP87_ARUDO</name>
<protein>
    <recommendedName>
        <fullName evidence="3">Secreted protein</fullName>
    </recommendedName>
</protein>
<keyword evidence="1" id="KW-0732">Signal</keyword>
<accession>A0A0A9CP87</accession>
<evidence type="ECO:0008006" key="3">
    <source>
        <dbReference type="Google" id="ProtNLM"/>
    </source>
</evidence>
<feature type="signal peptide" evidence="1">
    <location>
        <begin position="1"/>
        <end position="17"/>
    </location>
</feature>
<proteinExistence type="predicted"/>
<evidence type="ECO:0000256" key="1">
    <source>
        <dbReference type="SAM" id="SignalP"/>
    </source>
</evidence>
<dbReference type="EMBL" id="GBRH01222695">
    <property type="protein sequence ID" value="JAD75200.1"/>
    <property type="molecule type" value="Transcribed_RNA"/>
</dbReference>
<organism evidence="2">
    <name type="scientific">Arundo donax</name>
    <name type="common">Giant reed</name>
    <name type="synonym">Donax arundinaceus</name>
    <dbReference type="NCBI Taxonomy" id="35708"/>
    <lineage>
        <taxon>Eukaryota</taxon>
        <taxon>Viridiplantae</taxon>
        <taxon>Streptophyta</taxon>
        <taxon>Embryophyta</taxon>
        <taxon>Tracheophyta</taxon>
        <taxon>Spermatophyta</taxon>
        <taxon>Magnoliopsida</taxon>
        <taxon>Liliopsida</taxon>
        <taxon>Poales</taxon>
        <taxon>Poaceae</taxon>
        <taxon>PACMAD clade</taxon>
        <taxon>Arundinoideae</taxon>
        <taxon>Arundineae</taxon>
        <taxon>Arundo</taxon>
    </lineage>
</organism>
<evidence type="ECO:0000313" key="2">
    <source>
        <dbReference type="EMBL" id="JAD75200.1"/>
    </source>
</evidence>
<feature type="chain" id="PRO_5002043255" description="Secreted protein" evidence="1">
    <location>
        <begin position="18"/>
        <end position="99"/>
    </location>
</feature>
<sequence>MSCFLLICLLYVTFCAPRIPDVGLVASNLPLYVTEVLLRNESTNLIYSSMAAAFHGSPAWPRRLQHLTETTLRLSKASQKKHCLLVTKVAPGLPNTVHR</sequence>
<dbReference type="AlphaFoldDB" id="A0A0A9CP87"/>
<reference evidence="2" key="2">
    <citation type="journal article" date="2015" name="Data Brief">
        <title>Shoot transcriptome of the giant reed, Arundo donax.</title>
        <authorList>
            <person name="Barrero R.A."/>
            <person name="Guerrero F.D."/>
            <person name="Moolhuijzen P."/>
            <person name="Goolsby J.A."/>
            <person name="Tidwell J."/>
            <person name="Bellgard S.E."/>
            <person name="Bellgard M.I."/>
        </authorList>
    </citation>
    <scope>NUCLEOTIDE SEQUENCE</scope>
    <source>
        <tissue evidence="2">Shoot tissue taken approximately 20 cm above the soil surface</tissue>
    </source>
</reference>